<dbReference type="HOGENOM" id="CLU_3094661_0_0_11"/>
<reference evidence="1 2" key="1">
    <citation type="submission" date="2013-06" db="EMBL/GenBank/DDBJ databases">
        <authorList>
            <person name="Weinstock G."/>
            <person name="Sodergren E."/>
            <person name="Lobos E.A."/>
            <person name="Fulton L."/>
            <person name="Fulton R."/>
            <person name="Courtney L."/>
            <person name="Fronick C."/>
            <person name="O'Laughlin M."/>
            <person name="Godfrey J."/>
            <person name="Wilson R.M."/>
            <person name="Miner T."/>
            <person name="Farmer C."/>
            <person name="Delehaunty K."/>
            <person name="Cordes M."/>
            <person name="Minx P."/>
            <person name="Tomlinson C."/>
            <person name="Chen J."/>
            <person name="Wollam A."/>
            <person name="Pepin K.H."/>
            <person name="Bhonagiri V."/>
            <person name="Zhang X."/>
            <person name="Warren W."/>
            <person name="Mitreva M."/>
            <person name="Mardis E.R."/>
            <person name="Wilson R.K."/>
        </authorList>
    </citation>
    <scope>NUCLEOTIDE SEQUENCE [LARGE SCALE GENOMIC DNA]</scope>
    <source>
        <strain evidence="1 2">F0510</strain>
    </source>
</reference>
<dbReference type="Proteomes" id="UP000016498">
    <property type="component" value="Unassembled WGS sequence"/>
</dbReference>
<protein>
    <submittedName>
        <fullName evidence="1">Uncharacterized protein</fullName>
    </submittedName>
</protein>
<comment type="caution">
    <text evidence="1">The sequence shown here is derived from an EMBL/GenBank/DDBJ whole genome shotgun (WGS) entry which is preliminary data.</text>
</comment>
<sequence length="51" mass="5450">MEGGMLAGETACAGRDLGMMLGGRAGTFPERRVKRDGVRVFPARTLVRVLS</sequence>
<name>U1RPU3_9ACTO</name>
<proteinExistence type="predicted"/>
<gene>
    <name evidence="1" type="ORF">HMPREF1549_01206</name>
</gene>
<accession>U1RPU3</accession>
<evidence type="ECO:0000313" key="2">
    <source>
        <dbReference type="Proteomes" id="UP000016498"/>
    </source>
</evidence>
<evidence type="ECO:0000313" key="1">
    <source>
        <dbReference type="EMBL" id="ERH20447.1"/>
    </source>
</evidence>
<organism evidence="1 2">
    <name type="scientific">Actinomyces johnsonii F0510</name>
    <dbReference type="NCBI Taxonomy" id="1227262"/>
    <lineage>
        <taxon>Bacteria</taxon>
        <taxon>Bacillati</taxon>
        <taxon>Actinomycetota</taxon>
        <taxon>Actinomycetes</taxon>
        <taxon>Actinomycetales</taxon>
        <taxon>Actinomycetaceae</taxon>
        <taxon>Actinomyces</taxon>
    </lineage>
</organism>
<dbReference type="AlphaFoldDB" id="U1RPU3"/>
<dbReference type="EMBL" id="AWSD01000113">
    <property type="protein sequence ID" value="ERH20447.1"/>
    <property type="molecule type" value="Genomic_DNA"/>
</dbReference>